<dbReference type="RefSeq" id="WP_385939227.1">
    <property type="nucleotide sequence ID" value="NZ_JBHSOZ010000003.1"/>
</dbReference>
<proteinExistence type="predicted"/>
<accession>A0ABW0YM23</accession>
<dbReference type="EMBL" id="JBHSOZ010000003">
    <property type="protein sequence ID" value="MFC5712163.1"/>
    <property type="molecule type" value="Genomic_DNA"/>
</dbReference>
<dbReference type="Proteomes" id="UP001596142">
    <property type="component" value="Unassembled WGS sequence"/>
</dbReference>
<evidence type="ECO:0008006" key="3">
    <source>
        <dbReference type="Google" id="ProtNLM"/>
    </source>
</evidence>
<gene>
    <name evidence="1" type="ORF">ACFPU1_05175</name>
</gene>
<keyword evidence="2" id="KW-1185">Reference proteome</keyword>
<comment type="caution">
    <text evidence="1">The sequence shown here is derived from an EMBL/GenBank/DDBJ whole genome shotgun (WGS) entry which is preliminary data.</text>
</comment>
<name>A0ABW0YM23_9BACI</name>
<reference evidence="2" key="1">
    <citation type="journal article" date="2019" name="Int. J. Syst. Evol. Microbiol.">
        <title>The Global Catalogue of Microorganisms (GCM) 10K type strain sequencing project: providing services to taxonomists for standard genome sequencing and annotation.</title>
        <authorList>
            <consortium name="The Broad Institute Genomics Platform"/>
            <consortium name="The Broad Institute Genome Sequencing Center for Infectious Disease"/>
            <person name="Wu L."/>
            <person name="Ma J."/>
        </authorList>
    </citation>
    <scope>NUCLEOTIDE SEQUENCE [LARGE SCALE GENOMIC DNA]</scope>
    <source>
        <strain evidence="2">CECT 7184</strain>
    </source>
</reference>
<evidence type="ECO:0000313" key="1">
    <source>
        <dbReference type="EMBL" id="MFC5712163.1"/>
    </source>
</evidence>
<sequence>MTKNKLDVEGAEQCVKSFSEEFAQEFGVFSSVQEMDAKAKDMKETMKCSKEKEQKKEK</sequence>
<evidence type="ECO:0000313" key="2">
    <source>
        <dbReference type="Proteomes" id="UP001596142"/>
    </source>
</evidence>
<organism evidence="1 2">
    <name type="scientific">Thalassorhabdus alkalitolerans</name>
    <dbReference type="NCBI Taxonomy" id="2282697"/>
    <lineage>
        <taxon>Bacteria</taxon>
        <taxon>Bacillati</taxon>
        <taxon>Bacillota</taxon>
        <taxon>Bacilli</taxon>
        <taxon>Bacillales</taxon>
        <taxon>Bacillaceae</taxon>
        <taxon>Thalassorhabdus</taxon>
    </lineage>
</organism>
<protein>
    <recommendedName>
        <fullName evidence="3">Phasin protein</fullName>
    </recommendedName>
</protein>